<evidence type="ECO:0000256" key="2">
    <source>
        <dbReference type="ARBA" id="ARBA00021310"/>
    </source>
</evidence>
<dbReference type="PANTHER" id="PTHR33991">
    <property type="entry name" value="DNA REPAIR PROTEIN RECO"/>
    <property type="match status" value="1"/>
</dbReference>
<dbReference type="OrthoDB" id="9804792at2"/>
<evidence type="ECO:0000313" key="9">
    <source>
        <dbReference type="Proteomes" id="UP000028945"/>
    </source>
</evidence>
<dbReference type="GO" id="GO:0043590">
    <property type="term" value="C:bacterial nucleoid"/>
    <property type="evidence" value="ECO:0007669"/>
    <property type="project" value="TreeGrafter"/>
</dbReference>
<dbReference type="AlphaFoldDB" id="A0A077DIE1"/>
<keyword evidence="3" id="KW-0227">DNA damage</keyword>
<dbReference type="InterPro" id="IPR003717">
    <property type="entry name" value="RecO"/>
</dbReference>
<proteinExistence type="inferred from homology"/>
<dbReference type="STRING" id="1072685.IX83_07965"/>
<gene>
    <name evidence="8" type="ORF">IX83_07965</name>
</gene>
<dbReference type="NCBIfam" id="TIGR00613">
    <property type="entry name" value="reco"/>
    <property type="match status" value="1"/>
</dbReference>
<dbReference type="InterPro" id="IPR022572">
    <property type="entry name" value="DNA_rep/recomb_RecO_N"/>
</dbReference>
<dbReference type="Gene3D" id="1.20.1440.120">
    <property type="entry name" value="Recombination protein O, C-terminal domain"/>
    <property type="match status" value="1"/>
</dbReference>
<feature type="domain" description="DNA replication/recombination mediator RecO N-terminal" evidence="7">
    <location>
        <begin position="7"/>
        <end position="78"/>
    </location>
</feature>
<dbReference type="InterPro" id="IPR012340">
    <property type="entry name" value="NA-bd_OB-fold"/>
</dbReference>
<dbReference type="KEGG" id="bpsi:IX83_07965"/>
<accession>A0A077DIE1</accession>
<organism evidence="8 9">
    <name type="scientific">Basilea psittacipulmonis DSM 24701</name>
    <dbReference type="NCBI Taxonomy" id="1072685"/>
    <lineage>
        <taxon>Bacteria</taxon>
        <taxon>Pseudomonadati</taxon>
        <taxon>Pseudomonadota</taxon>
        <taxon>Betaproteobacteria</taxon>
        <taxon>Burkholderiales</taxon>
        <taxon>Alcaligenaceae</taxon>
        <taxon>Basilea</taxon>
    </lineage>
</organism>
<name>A0A077DIE1_9BURK</name>
<evidence type="ECO:0000256" key="4">
    <source>
        <dbReference type="ARBA" id="ARBA00023172"/>
    </source>
</evidence>
<comment type="similarity">
    <text evidence="1">Belongs to the RecO family.</text>
</comment>
<evidence type="ECO:0000256" key="1">
    <source>
        <dbReference type="ARBA" id="ARBA00007452"/>
    </source>
</evidence>
<dbReference type="eggNOG" id="COG1381">
    <property type="taxonomic scope" value="Bacteria"/>
</dbReference>
<dbReference type="RefSeq" id="WP_038501037.1">
    <property type="nucleotide sequence ID" value="NZ_AFWK01000023.1"/>
</dbReference>
<dbReference type="Gene3D" id="2.40.50.140">
    <property type="entry name" value="Nucleic acid-binding proteins"/>
    <property type="match status" value="1"/>
</dbReference>
<dbReference type="EMBL" id="CP009238">
    <property type="protein sequence ID" value="AIL33237.1"/>
    <property type="molecule type" value="Genomic_DNA"/>
</dbReference>
<evidence type="ECO:0000259" key="7">
    <source>
        <dbReference type="Pfam" id="PF11967"/>
    </source>
</evidence>
<evidence type="ECO:0000313" key="8">
    <source>
        <dbReference type="EMBL" id="AIL33237.1"/>
    </source>
</evidence>
<evidence type="ECO:0000256" key="5">
    <source>
        <dbReference type="ARBA" id="ARBA00023204"/>
    </source>
</evidence>
<dbReference type="GO" id="GO:0006302">
    <property type="term" value="P:double-strand break repair"/>
    <property type="evidence" value="ECO:0007669"/>
    <property type="project" value="TreeGrafter"/>
</dbReference>
<dbReference type="InterPro" id="IPR042242">
    <property type="entry name" value="RecO_C"/>
</dbReference>
<dbReference type="Pfam" id="PF11967">
    <property type="entry name" value="RecO_N"/>
    <property type="match status" value="1"/>
</dbReference>
<dbReference type="SUPFAM" id="SSF50249">
    <property type="entry name" value="Nucleic acid-binding proteins"/>
    <property type="match status" value="1"/>
</dbReference>
<keyword evidence="4" id="KW-0233">DNA recombination</keyword>
<keyword evidence="5" id="KW-0234">DNA repair</keyword>
<dbReference type="HOGENOM" id="CLU_066645_2_0_4"/>
<dbReference type="GO" id="GO:0006310">
    <property type="term" value="P:DNA recombination"/>
    <property type="evidence" value="ECO:0007669"/>
    <property type="project" value="UniProtKB-KW"/>
</dbReference>
<reference evidence="8 9" key="1">
    <citation type="journal article" date="2014" name="BMC Genomics">
        <title>A genomic perspective on a new bacterial genus and species from the Alcaligenaceae family, Basilea psittacipulmonis.</title>
        <authorList>
            <person name="Whiteson K.L."/>
            <person name="Hernandez D."/>
            <person name="Lazarevic V."/>
            <person name="Gaia N."/>
            <person name="Farinelli L."/>
            <person name="Francois P."/>
            <person name="Pilo P."/>
            <person name="Frey J."/>
            <person name="Schrenzel J."/>
        </authorList>
    </citation>
    <scope>NUCLEOTIDE SEQUENCE [LARGE SCALE GENOMIC DNA]</scope>
    <source>
        <strain evidence="8 9">DSM 24701</strain>
    </source>
</reference>
<evidence type="ECO:0000256" key="6">
    <source>
        <dbReference type="ARBA" id="ARBA00033409"/>
    </source>
</evidence>
<evidence type="ECO:0000256" key="3">
    <source>
        <dbReference type="ARBA" id="ARBA00022763"/>
    </source>
</evidence>
<keyword evidence="9" id="KW-1185">Reference proteome</keyword>
<dbReference type="PANTHER" id="PTHR33991:SF1">
    <property type="entry name" value="DNA REPAIR PROTEIN RECO"/>
    <property type="match status" value="1"/>
</dbReference>
<dbReference type="InterPro" id="IPR037278">
    <property type="entry name" value="ARFGAP/RecO"/>
</dbReference>
<dbReference type="Pfam" id="PF02565">
    <property type="entry name" value="RecO_C"/>
    <property type="match status" value="1"/>
</dbReference>
<dbReference type="SUPFAM" id="SSF57863">
    <property type="entry name" value="ArfGap/RecO-like zinc finger"/>
    <property type="match status" value="1"/>
</dbReference>
<sequence length="196" mass="22651">MSKKQHTHDIGFMLHAIAWKERSVIANVFTKESGLVTIVAKGAKQAYSVYHDILHSFTPLHISWKGTSELHTLLSVKTAGFIPIDTANLMSAWYCNELILRLLAKEDPHANLFEYYTNTLQLLAEGKNNQALRYFEWHLLTEIGYGFADNEPDFSDEHQVFLWRPVLKNRLDQVLENTLLRTKEVQLQVNQIKRSI</sequence>
<protein>
    <recommendedName>
        <fullName evidence="2">DNA repair protein RecO</fullName>
    </recommendedName>
    <alternativeName>
        <fullName evidence="6">Recombination protein O</fullName>
    </alternativeName>
</protein>
<dbReference type="Proteomes" id="UP000028945">
    <property type="component" value="Chromosome"/>
</dbReference>